<sequence length="708" mass="79852">MDTNDFRAYLGYGSDMEAFSEAPVLLKSIHKEITQYHLKRQRLVTQMNEKDMAMRYKEEAMKAKQAVLKTNARMRDVFGRHSSVDSRVAFGEKLAQERRVFEGHKRNFDEWVKSTQKALHDALASLDRLRSYLFSWHSDTLIKPGDQDIEFGLMVRMMNQVDQEHAELIALMAENGFKFWLPDSMQVDGREADDMTHYYWQVLISNENGFAVGALGNVYKQAVSDELELVEEEEPQSESESITITASHSPELTASVAATPSPPTVHSPSPSMETSLGRKRSSSVPQLDFPDKTEVPTPDFTDSDLESSIRHHGSDTELNVPYKLGTRKASVWVPVPNPLQVKESEILMRGSKALYWELRRAGMKPGEIDPNMRDMFEKREVEYSVEGAPTEATDTASATPVPGPVNAEPSVKKKSPTYLSSSLGVGTSMFVTSRAPELERKPTHNSTHSMPLEESSEVKIKKVVDPMSSLPLDASLRPYPKMTARREVVEDPDYRKRINSLNARLLASDSGKVILKELLFGEGQSREYEYITGLGRGRGIEEPLPEDISGMFPEMGDGLTVRKLERDGAHFNPDGPGYKLSYLKDGPFPRKVLGRFPEKLVYGDFVRGQWHKPGRYTLVPPELVYAEMLHSAAKIRNGSLKSESEKEEALRVGVDKPLRDEWELPLTDGGPLIPLTRRDTDVFRLEGVDMADGPQKEAKPKKKWFPFW</sequence>
<reference evidence="2 3" key="1">
    <citation type="submission" date="2021-12" db="EMBL/GenBank/DDBJ databases">
        <title>Genome sequencing of bacteria with rrn-lacking chromosome and rrn-plasmid.</title>
        <authorList>
            <person name="Anda M."/>
            <person name="Iwasaki W."/>
        </authorList>
    </citation>
    <scope>NUCLEOTIDE SEQUENCE [LARGE SCALE GENOMIC DNA]</scope>
    <source>
        <strain evidence="2 3">DSM 100852</strain>
    </source>
</reference>
<keyword evidence="3" id="KW-1185">Reference proteome</keyword>
<proteinExistence type="predicted"/>
<dbReference type="AlphaFoldDB" id="A0AAU9DBG0"/>
<dbReference type="Proteomes" id="UP001348817">
    <property type="component" value="Chromosome"/>
</dbReference>
<gene>
    <name evidence="2" type="ORF">FUAX_28680</name>
</gene>
<accession>A0AAU9DBG0</accession>
<feature type="region of interest" description="Disordered" evidence="1">
    <location>
        <begin position="387"/>
        <end position="413"/>
    </location>
</feature>
<organism evidence="2 3">
    <name type="scientific">Fulvitalea axinellae</name>
    <dbReference type="NCBI Taxonomy" id="1182444"/>
    <lineage>
        <taxon>Bacteria</taxon>
        <taxon>Pseudomonadati</taxon>
        <taxon>Bacteroidota</taxon>
        <taxon>Cytophagia</taxon>
        <taxon>Cytophagales</taxon>
        <taxon>Persicobacteraceae</taxon>
        <taxon>Fulvitalea</taxon>
    </lineage>
</organism>
<feature type="region of interest" description="Disordered" evidence="1">
    <location>
        <begin position="435"/>
        <end position="456"/>
    </location>
</feature>
<name>A0AAU9DBG0_9BACT</name>
<dbReference type="EMBL" id="AP025314">
    <property type="protein sequence ID" value="BDD10436.1"/>
    <property type="molecule type" value="Genomic_DNA"/>
</dbReference>
<evidence type="ECO:0000256" key="1">
    <source>
        <dbReference type="SAM" id="MobiDB-lite"/>
    </source>
</evidence>
<evidence type="ECO:0000313" key="2">
    <source>
        <dbReference type="EMBL" id="BDD10436.1"/>
    </source>
</evidence>
<protein>
    <submittedName>
        <fullName evidence="2">Uncharacterized protein</fullName>
    </submittedName>
</protein>
<evidence type="ECO:0000313" key="3">
    <source>
        <dbReference type="Proteomes" id="UP001348817"/>
    </source>
</evidence>
<dbReference type="KEGG" id="fax:FUAX_28680"/>
<feature type="region of interest" description="Disordered" evidence="1">
    <location>
        <begin position="254"/>
        <end position="318"/>
    </location>
</feature>